<evidence type="ECO:0000313" key="1">
    <source>
        <dbReference type="EMBL" id="RKR92266.1"/>
    </source>
</evidence>
<sequence length="303" mass="32661">MSLDTGDPLAGISAVAWERLYHAYGPATDVPGQLLALRSVDAAERSQALGRLFGNVYHQGTRWQASHAVVPFLVALIADQETPDRAGVLRLLTAIAVGDRRDDDLPFDPHQAFARTDDLGDIEIDIDITELLRRFYSEEALTDEEMDLVNAAAVRWEVDSYDSAARFHDTVAGWVSDPDDEVAALAAAAVVWFPPTVATVSALVAVPEQRTQPRASANLALAHLPSGDAGVAQRLRQLLQSNHGVVATTAAVALAYREAASLPDAALTILIDSAARDRLQDVTGWHRALRGFVMMALQRLGLA</sequence>
<organism evidence="1 2">
    <name type="scientific">Micromonospora pisi</name>
    <dbReference type="NCBI Taxonomy" id="589240"/>
    <lineage>
        <taxon>Bacteria</taxon>
        <taxon>Bacillati</taxon>
        <taxon>Actinomycetota</taxon>
        <taxon>Actinomycetes</taxon>
        <taxon>Micromonosporales</taxon>
        <taxon>Micromonosporaceae</taxon>
        <taxon>Micromonospora</taxon>
    </lineage>
</organism>
<reference evidence="1 2" key="1">
    <citation type="submission" date="2018-10" db="EMBL/GenBank/DDBJ databases">
        <title>Sequencing the genomes of 1000 actinobacteria strains.</title>
        <authorList>
            <person name="Klenk H.-P."/>
        </authorList>
    </citation>
    <scope>NUCLEOTIDE SEQUENCE [LARGE SCALE GENOMIC DNA]</scope>
    <source>
        <strain evidence="1 2">DSM 45175</strain>
    </source>
</reference>
<evidence type="ECO:0008006" key="3">
    <source>
        <dbReference type="Google" id="ProtNLM"/>
    </source>
</evidence>
<accession>A0A495JTE9</accession>
<dbReference type="OrthoDB" id="292843at2"/>
<evidence type="ECO:0000313" key="2">
    <source>
        <dbReference type="Proteomes" id="UP000277671"/>
    </source>
</evidence>
<keyword evidence="2" id="KW-1185">Reference proteome</keyword>
<gene>
    <name evidence="1" type="ORF">BDK92_6704</name>
</gene>
<name>A0A495JTE9_9ACTN</name>
<dbReference type="AlphaFoldDB" id="A0A495JTE9"/>
<dbReference type="RefSeq" id="WP_121160292.1">
    <property type="nucleotide sequence ID" value="NZ_RBKT01000001.1"/>
</dbReference>
<dbReference type="InterPro" id="IPR011989">
    <property type="entry name" value="ARM-like"/>
</dbReference>
<protein>
    <recommendedName>
        <fullName evidence="3">HEAT repeat protein</fullName>
    </recommendedName>
</protein>
<dbReference type="Proteomes" id="UP000277671">
    <property type="component" value="Unassembled WGS sequence"/>
</dbReference>
<dbReference type="Gene3D" id="1.25.10.10">
    <property type="entry name" value="Leucine-rich Repeat Variant"/>
    <property type="match status" value="1"/>
</dbReference>
<comment type="caution">
    <text evidence="1">The sequence shown here is derived from an EMBL/GenBank/DDBJ whole genome shotgun (WGS) entry which is preliminary data.</text>
</comment>
<proteinExistence type="predicted"/>
<dbReference type="EMBL" id="RBKT01000001">
    <property type="protein sequence ID" value="RKR92266.1"/>
    <property type="molecule type" value="Genomic_DNA"/>
</dbReference>